<dbReference type="EMBL" id="CP000792">
    <property type="protein sequence ID" value="ALF45186.1"/>
    <property type="molecule type" value="Genomic_DNA"/>
</dbReference>
<gene>
    <name evidence="12" type="ORF">CCC13826_2182</name>
</gene>
<evidence type="ECO:0000313" key="12">
    <source>
        <dbReference type="EMBL" id="ALF45186.1"/>
    </source>
</evidence>
<keyword evidence="6" id="KW-0677">Repeat</keyword>
<keyword evidence="9" id="KW-1015">Disulfide bond</keyword>
<dbReference type="KEGG" id="cco:CCC13826_2182"/>
<dbReference type="GO" id="GO:0046677">
    <property type="term" value="P:response to antibiotic"/>
    <property type="evidence" value="ECO:0007669"/>
    <property type="project" value="UniProtKB-KW"/>
</dbReference>
<dbReference type="PANTHER" id="PTHR13891">
    <property type="entry name" value="CYTOCHROME C OXIDASE ASSEMBLY FACTOR 7"/>
    <property type="match status" value="1"/>
</dbReference>
<dbReference type="Pfam" id="PF08238">
    <property type="entry name" value="Sel1"/>
    <property type="match status" value="4"/>
</dbReference>
<organism evidence="12 13">
    <name type="scientific">Campylobacter concisus (strain 13826)</name>
    <dbReference type="NCBI Taxonomy" id="360104"/>
    <lineage>
        <taxon>Bacteria</taxon>
        <taxon>Pseudomonadati</taxon>
        <taxon>Campylobacterota</taxon>
        <taxon>Epsilonproteobacteria</taxon>
        <taxon>Campylobacterales</taxon>
        <taxon>Campylobacteraceae</taxon>
        <taxon>Campylobacter</taxon>
    </lineage>
</organism>
<comment type="similarity">
    <text evidence="3">Belongs to the hcp beta-lactamase family.</text>
</comment>
<dbReference type="Proteomes" id="UP000001121">
    <property type="component" value="Chromosome"/>
</dbReference>
<evidence type="ECO:0000256" key="6">
    <source>
        <dbReference type="ARBA" id="ARBA00022737"/>
    </source>
</evidence>
<dbReference type="AlphaFoldDB" id="A0A0M4S9U1"/>
<comment type="subcellular location">
    <subcellularLocation>
        <location evidence="2">Secreted</location>
    </subcellularLocation>
</comment>
<dbReference type="STRING" id="360104.CCC13826_2182"/>
<dbReference type="InterPro" id="IPR006597">
    <property type="entry name" value="Sel1-like"/>
</dbReference>
<dbReference type="PROSITE" id="PS50005">
    <property type="entry name" value="TPR"/>
    <property type="match status" value="1"/>
</dbReference>
<comment type="catalytic activity">
    <reaction evidence="1">
        <text>a beta-lactam + H2O = a substituted beta-amino acid</text>
        <dbReference type="Rhea" id="RHEA:20401"/>
        <dbReference type="ChEBI" id="CHEBI:15377"/>
        <dbReference type="ChEBI" id="CHEBI:35627"/>
        <dbReference type="ChEBI" id="CHEBI:140347"/>
        <dbReference type="EC" id="3.5.2.6"/>
    </reaction>
</comment>
<evidence type="ECO:0000256" key="1">
    <source>
        <dbReference type="ARBA" id="ARBA00001526"/>
    </source>
</evidence>
<feature type="repeat" description="TPR" evidence="11">
    <location>
        <begin position="33"/>
        <end position="66"/>
    </location>
</feature>
<keyword evidence="5" id="KW-0964">Secreted</keyword>
<evidence type="ECO:0000256" key="5">
    <source>
        <dbReference type="ARBA" id="ARBA00022525"/>
    </source>
</evidence>
<dbReference type="PANTHER" id="PTHR13891:SF1">
    <property type="entry name" value="CYTOCHROME C OXIDASE ASSEMBLY FACTOR 7"/>
    <property type="match status" value="1"/>
</dbReference>
<keyword evidence="7" id="KW-0378">Hydrolase</keyword>
<evidence type="ECO:0000256" key="4">
    <source>
        <dbReference type="ARBA" id="ARBA00012865"/>
    </source>
</evidence>
<dbReference type="EC" id="3.5.2.6" evidence="4"/>
<dbReference type="GO" id="GO:0008800">
    <property type="term" value="F:beta-lactamase activity"/>
    <property type="evidence" value="ECO:0007669"/>
    <property type="project" value="UniProtKB-EC"/>
</dbReference>
<evidence type="ECO:0000256" key="11">
    <source>
        <dbReference type="PROSITE-ProRule" id="PRU00339"/>
    </source>
</evidence>
<dbReference type="InterPro" id="IPR040239">
    <property type="entry name" value="HcpB-like"/>
</dbReference>
<dbReference type="InterPro" id="IPR019734">
    <property type="entry name" value="TPR_rpt"/>
</dbReference>
<protein>
    <recommendedName>
        <fullName evidence="4">beta-lactamase</fullName>
        <ecNumber evidence="4">3.5.2.6</ecNumber>
    </recommendedName>
</protein>
<dbReference type="InterPro" id="IPR011990">
    <property type="entry name" value="TPR-like_helical_dom_sf"/>
</dbReference>
<keyword evidence="8 11" id="KW-0802">TPR repeat</keyword>
<evidence type="ECO:0000256" key="7">
    <source>
        <dbReference type="ARBA" id="ARBA00022801"/>
    </source>
</evidence>
<evidence type="ECO:0000313" key="13">
    <source>
        <dbReference type="Proteomes" id="UP000001121"/>
    </source>
</evidence>
<evidence type="ECO:0000256" key="10">
    <source>
        <dbReference type="ARBA" id="ARBA00023251"/>
    </source>
</evidence>
<proteinExistence type="inferred from homology"/>
<evidence type="ECO:0000256" key="2">
    <source>
        <dbReference type="ARBA" id="ARBA00004613"/>
    </source>
</evidence>
<accession>A0A0M4S9U1</accession>
<evidence type="ECO:0000256" key="9">
    <source>
        <dbReference type="ARBA" id="ARBA00023157"/>
    </source>
</evidence>
<evidence type="ECO:0000256" key="3">
    <source>
        <dbReference type="ARBA" id="ARBA00008486"/>
    </source>
</evidence>
<dbReference type="RefSeq" id="WP_048809838.1">
    <property type="nucleotide sequence ID" value="NC_009802.2"/>
</dbReference>
<dbReference type="GO" id="GO:0005576">
    <property type="term" value="C:extracellular region"/>
    <property type="evidence" value="ECO:0007669"/>
    <property type="project" value="UniProtKB-SubCell"/>
</dbReference>
<dbReference type="SUPFAM" id="SSF81901">
    <property type="entry name" value="HCP-like"/>
    <property type="match status" value="2"/>
</dbReference>
<evidence type="ECO:0000256" key="8">
    <source>
        <dbReference type="ARBA" id="ARBA00022803"/>
    </source>
</evidence>
<keyword evidence="10" id="KW-0046">Antibiotic resistance</keyword>
<name>A0A0M4S9U1_CAMC1</name>
<dbReference type="Gene3D" id="1.25.40.10">
    <property type="entry name" value="Tetratricopeptide repeat domain"/>
    <property type="match status" value="1"/>
</dbReference>
<sequence>MKKVVLFLTSAVLLWGINLETKTLTSRCENEDAKSCFELGNKYQESKSYQKAGEFYKKACELKHASACSSVGVLYDMDYIKDVNNKNTAKFYQKGCELNDGFGCARLGFVHTLDKNYQKSKELFLRACGLKDGDGYYGLALLYYDGNGVKQDAKKAKELFEKSCDLGHAAGCNSLGMMLHSEKYVEKDQKRASKLFTKACEMDFGDGCHNLGVIYFKAKGDKNLAKKYFGKSCELGNDEDCQIYNGL</sequence>
<reference evidence="13" key="1">
    <citation type="submission" date="2007-10" db="EMBL/GenBank/DDBJ databases">
        <title>Genome sequence of Campylobacter concisus 13826 isolated from human feces.</title>
        <authorList>
            <person name="Fouts D.E."/>
            <person name="Mongodin E.F."/>
            <person name="Puiu D."/>
            <person name="Sebastian Y."/>
            <person name="Miller W.G."/>
            <person name="Mandrell R.E."/>
            <person name="On S."/>
            <person name="Nelson K.E."/>
        </authorList>
    </citation>
    <scope>NUCLEOTIDE SEQUENCE [LARGE SCALE GENOMIC DNA]</scope>
    <source>
        <strain evidence="13">13826</strain>
    </source>
</reference>
<dbReference type="SMART" id="SM00028">
    <property type="entry name" value="TPR"/>
    <property type="match status" value="3"/>
</dbReference>
<dbReference type="Pfam" id="PF13181">
    <property type="entry name" value="TPR_8"/>
    <property type="match status" value="2"/>
</dbReference>
<dbReference type="SMART" id="SM00671">
    <property type="entry name" value="SEL1"/>
    <property type="match status" value="6"/>
</dbReference>
<dbReference type="OrthoDB" id="5483576at2"/>